<evidence type="ECO:0000259" key="5">
    <source>
        <dbReference type="Pfam" id="PF04542"/>
    </source>
</evidence>
<evidence type="ECO:0000256" key="3">
    <source>
        <dbReference type="ARBA" id="ARBA00023082"/>
    </source>
</evidence>
<dbReference type="InterPro" id="IPR007627">
    <property type="entry name" value="RNA_pol_sigma70_r2"/>
</dbReference>
<gene>
    <name evidence="7" type="ORF">LNTAR_00615</name>
</gene>
<keyword evidence="8" id="KW-1185">Reference proteome</keyword>
<dbReference type="Gene3D" id="1.10.10.10">
    <property type="entry name" value="Winged helix-like DNA-binding domain superfamily/Winged helix DNA-binding domain"/>
    <property type="match status" value="1"/>
</dbReference>
<keyword evidence="3" id="KW-0731">Sigma factor</keyword>
<dbReference type="Pfam" id="PF08281">
    <property type="entry name" value="Sigma70_r4_2"/>
    <property type="match status" value="1"/>
</dbReference>
<dbReference type="eggNOG" id="COG1595">
    <property type="taxonomic scope" value="Bacteria"/>
</dbReference>
<dbReference type="GO" id="GO:0003677">
    <property type="term" value="F:DNA binding"/>
    <property type="evidence" value="ECO:0007669"/>
    <property type="project" value="InterPro"/>
</dbReference>
<evidence type="ECO:0000259" key="6">
    <source>
        <dbReference type="Pfam" id="PF08281"/>
    </source>
</evidence>
<dbReference type="InterPro" id="IPR036388">
    <property type="entry name" value="WH-like_DNA-bd_sf"/>
</dbReference>
<dbReference type="InterPro" id="IPR013324">
    <property type="entry name" value="RNA_pol_sigma_r3/r4-like"/>
</dbReference>
<comment type="caution">
    <text evidence="7">The sequence shown here is derived from an EMBL/GenBank/DDBJ whole genome shotgun (WGS) entry which is preliminary data.</text>
</comment>
<evidence type="ECO:0000256" key="1">
    <source>
        <dbReference type="ARBA" id="ARBA00010641"/>
    </source>
</evidence>
<dbReference type="InterPro" id="IPR013325">
    <property type="entry name" value="RNA_pol_sigma_r2"/>
</dbReference>
<keyword evidence="2" id="KW-0805">Transcription regulation</keyword>
<sequence>MNEQSDSQLIKAALKGSQESFRRIVLSYQQIVYAACYGITKNSTDAQDAAQETFIRFHKNMQQFDTSRPLKPWLLTIAMNCSRSLVKKALINNKLRESAELEEACAKEMPGKELSRQEKHQAIREMVTQLPDSLREICSLFYLAQCTCKEIAGILNTSENSVKVGLHRARKKLLENGIGQWRSV</sequence>
<dbReference type="RefSeq" id="WP_007278372.1">
    <property type="nucleotide sequence ID" value="NZ_ABCK01000007.1"/>
</dbReference>
<dbReference type="InterPro" id="IPR014284">
    <property type="entry name" value="RNA_pol_sigma-70_dom"/>
</dbReference>
<evidence type="ECO:0000256" key="2">
    <source>
        <dbReference type="ARBA" id="ARBA00023015"/>
    </source>
</evidence>
<proteinExistence type="inferred from homology"/>
<dbReference type="OrthoDB" id="9784984at2"/>
<evidence type="ECO:0000256" key="4">
    <source>
        <dbReference type="ARBA" id="ARBA00023163"/>
    </source>
</evidence>
<dbReference type="PANTHER" id="PTHR43133:SF60">
    <property type="entry name" value="RNA POLYMERASE SIGMA FACTOR SIGV"/>
    <property type="match status" value="1"/>
</dbReference>
<dbReference type="AlphaFoldDB" id="A6DKG0"/>
<name>A6DKG0_9BACT</name>
<feature type="domain" description="RNA polymerase sigma factor 70 region 4 type 2" evidence="6">
    <location>
        <begin position="121"/>
        <end position="173"/>
    </location>
</feature>
<evidence type="ECO:0000313" key="8">
    <source>
        <dbReference type="Proteomes" id="UP000004947"/>
    </source>
</evidence>
<dbReference type="STRING" id="313628.LNTAR_00615"/>
<dbReference type="Proteomes" id="UP000004947">
    <property type="component" value="Unassembled WGS sequence"/>
</dbReference>
<dbReference type="Gene3D" id="1.10.1740.10">
    <property type="match status" value="1"/>
</dbReference>
<keyword evidence="4" id="KW-0804">Transcription</keyword>
<dbReference type="Pfam" id="PF04542">
    <property type="entry name" value="Sigma70_r2"/>
    <property type="match status" value="1"/>
</dbReference>
<dbReference type="EMBL" id="ABCK01000007">
    <property type="protein sequence ID" value="EDM27858.1"/>
    <property type="molecule type" value="Genomic_DNA"/>
</dbReference>
<evidence type="ECO:0000313" key="7">
    <source>
        <dbReference type="EMBL" id="EDM27858.1"/>
    </source>
</evidence>
<protein>
    <submittedName>
        <fullName evidence="7">RNA polymerase sigma-70 factor</fullName>
    </submittedName>
</protein>
<dbReference type="InterPro" id="IPR013249">
    <property type="entry name" value="RNA_pol_sigma70_r4_t2"/>
</dbReference>
<accession>A6DKG0</accession>
<dbReference type="NCBIfam" id="TIGR02937">
    <property type="entry name" value="sigma70-ECF"/>
    <property type="match status" value="1"/>
</dbReference>
<reference evidence="7 8" key="1">
    <citation type="journal article" date="2010" name="J. Bacteriol.">
        <title>Genome sequence of Lentisphaera araneosa HTCC2155T, the type species of the order Lentisphaerales in the phylum Lentisphaerae.</title>
        <authorList>
            <person name="Thrash J.C."/>
            <person name="Cho J.C."/>
            <person name="Vergin K.L."/>
            <person name="Morris R.M."/>
            <person name="Giovannoni S.J."/>
        </authorList>
    </citation>
    <scope>NUCLEOTIDE SEQUENCE [LARGE SCALE GENOMIC DNA]</scope>
    <source>
        <strain evidence="7 8">HTCC2155</strain>
    </source>
</reference>
<comment type="similarity">
    <text evidence="1">Belongs to the sigma-70 factor family. ECF subfamily.</text>
</comment>
<dbReference type="GO" id="GO:0006352">
    <property type="term" value="P:DNA-templated transcription initiation"/>
    <property type="evidence" value="ECO:0007669"/>
    <property type="project" value="InterPro"/>
</dbReference>
<dbReference type="SUPFAM" id="SSF88946">
    <property type="entry name" value="Sigma2 domain of RNA polymerase sigma factors"/>
    <property type="match status" value="1"/>
</dbReference>
<feature type="domain" description="RNA polymerase sigma-70 region 2" evidence="5">
    <location>
        <begin position="25"/>
        <end position="88"/>
    </location>
</feature>
<organism evidence="7 8">
    <name type="scientific">Lentisphaera araneosa HTCC2155</name>
    <dbReference type="NCBI Taxonomy" id="313628"/>
    <lineage>
        <taxon>Bacteria</taxon>
        <taxon>Pseudomonadati</taxon>
        <taxon>Lentisphaerota</taxon>
        <taxon>Lentisphaeria</taxon>
        <taxon>Lentisphaerales</taxon>
        <taxon>Lentisphaeraceae</taxon>
        <taxon>Lentisphaera</taxon>
    </lineage>
</organism>
<dbReference type="PANTHER" id="PTHR43133">
    <property type="entry name" value="RNA POLYMERASE ECF-TYPE SIGMA FACTO"/>
    <property type="match status" value="1"/>
</dbReference>
<dbReference type="InterPro" id="IPR039425">
    <property type="entry name" value="RNA_pol_sigma-70-like"/>
</dbReference>
<dbReference type="GO" id="GO:0016987">
    <property type="term" value="F:sigma factor activity"/>
    <property type="evidence" value="ECO:0007669"/>
    <property type="project" value="UniProtKB-KW"/>
</dbReference>
<dbReference type="SUPFAM" id="SSF88659">
    <property type="entry name" value="Sigma3 and sigma4 domains of RNA polymerase sigma factors"/>
    <property type="match status" value="1"/>
</dbReference>